<dbReference type="PROSITE" id="PS51149">
    <property type="entry name" value="GLY_RADICAL_2"/>
    <property type="match status" value="1"/>
</dbReference>
<dbReference type="KEGG" id="vbl:L21SP4_00415"/>
<feature type="modified residue" description="Glycine radical" evidence="3">
    <location>
        <position position="757"/>
    </location>
</feature>
<dbReference type="STRING" id="1307763.L21SP4_00415"/>
<dbReference type="EMBL" id="CP010904">
    <property type="protein sequence ID" value="AKJ63695.1"/>
    <property type="molecule type" value="Genomic_DNA"/>
</dbReference>
<dbReference type="Pfam" id="PF02901">
    <property type="entry name" value="PFL-like"/>
    <property type="match status" value="1"/>
</dbReference>
<evidence type="ECO:0000259" key="4">
    <source>
        <dbReference type="PROSITE" id="PS51149"/>
    </source>
</evidence>
<keyword evidence="7" id="KW-1185">Reference proteome</keyword>
<dbReference type="GO" id="GO:0005829">
    <property type="term" value="C:cytosol"/>
    <property type="evidence" value="ECO:0007669"/>
    <property type="project" value="TreeGrafter"/>
</dbReference>
<name>A0A0G3EFV4_9BACT</name>
<dbReference type="PANTHER" id="PTHR43641:SF2">
    <property type="entry name" value="DEHYDRATASE YBIW-RELATED"/>
    <property type="match status" value="1"/>
</dbReference>
<evidence type="ECO:0000313" key="6">
    <source>
        <dbReference type="EMBL" id="AKJ63695.1"/>
    </source>
</evidence>
<dbReference type="RefSeq" id="WP_052881103.1">
    <property type="nucleotide sequence ID" value="NZ_CP010904.1"/>
</dbReference>
<dbReference type="InterPro" id="IPR004184">
    <property type="entry name" value="PFL_dom"/>
</dbReference>
<reference evidence="7" key="1">
    <citation type="submission" date="2015-02" db="EMBL/GenBank/DDBJ databases">
        <title>Description and complete genome sequence of the first cultured representative of the subdivision 5 of the Verrucomicrobia phylum.</title>
        <authorList>
            <person name="Spring S."/>
            <person name="Bunk B."/>
            <person name="Sproer C."/>
            <person name="Klenk H.-P."/>
        </authorList>
    </citation>
    <scope>NUCLEOTIDE SEQUENCE [LARGE SCALE GENOMIC DNA]</scope>
    <source>
        <strain evidence="7">L21-Fru-AB</strain>
    </source>
</reference>
<keyword evidence="1 3" id="KW-0556">Organic radical</keyword>
<keyword evidence="6" id="KW-0808">Transferase</keyword>
<dbReference type="InterPro" id="IPR001150">
    <property type="entry name" value="Gly_radical"/>
</dbReference>
<dbReference type="Proteomes" id="UP000035268">
    <property type="component" value="Chromosome"/>
</dbReference>
<evidence type="ECO:0000256" key="3">
    <source>
        <dbReference type="PROSITE-ProRule" id="PRU00493"/>
    </source>
</evidence>
<dbReference type="Pfam" id="PF01228">
    <property type="entry name" value="Gly_radical"/>
    <property type="match status" value="1"/>
</dbReference>
<evidence type="ECO:0000313" key="7">
    <source>
        <dbReference type="Proteomes" id="UP000035268"/>
    </source>
</evidence>
<dbReference type="OrthoDB" id="9803969at2"/>
<dbReference type="EC" id="2.3.1.54" evidence="6"/>
<sequence length="779" mass="87362">MQNEQTLFEKRIIRSAIEFTRAYREHADDPKALREAHCVRTQFPALLKPIREKDLFAGIMEKASYLVKVSVQGFDETIVDGVPITEDAVDTGDPASTLGPRIQQAGYCVHSEYMTYLAQQHPEYAAELKELRAFWEQENTWRRFNEALPPELCEYPMQSILPYTLREGEGPILHIGSCRIAGMLPDYDKLLQRGLNGLADELIERGKRTQTDDEKAVIQAMLMTLDTVKSACAHYAEEARAKMKGATEKRRGELERIAGALDAVRQRKPESLFEAIQLYRLYAVMAETFDCGRMDVYLGDFYAHDIDQGVITDEDAIEMLTSLWTMIDDYTVNSGGRLALGGRGRRNEKNADRFAIVAMETTRRKRSILPTMTLRFYDGIDPAVMSKAYDVIGEGCLYPMLYNDDRCIEGVSRIMNLPMEDAVNYLPLGCGEYSLNKIGIGSPNTALNITKALEAALHNGRDALTGRRNGPETGDPGTFETFDQLYEAFREQVSCLARISARCHDIEYRIEGADCAFLLNAILSEDCIEKAAGLIEGIRYRGGCAEGFGGTPAGESLYNIRRLVYEDKKYTLPQLIAILDADYKNHEALRRELLALPKYGNDEPDVDAMVHEVNRFCNRAVAEAIEGTDLHYYIMSSVNPGGVRLGYETGASADGRRRGEAFSIGNSPLAGRDKNGITALFNSIIGTPIENGGYITNFKLSKSMFDEENRPKTEALFDAYFGDGGQQANVTVVGRRDLEDAIEHPEKYPHVLIRVGGWSARFIDLEERIQQEVLHRTLY</sequence>
<dbReference type="PANTHER" id="PTHR43641">
    <property type="entry name" value="FORMATE ACETYLTRANSFERASE 3-RELATED"/>
    <property type="match status" value="1"/>
</dbReference>
<keyword evidence="2 6" id="KW-0456">Lyase</keyword>
<evidence type="ECO:0000256" key="2">
    <source>
        <dbReference type="ARBA" id="ARBA00023239"/>
    </source>
</evidence>
<feature type="domain" description="PFL" evidence="5">
    <location>
        <begin position="1"/>
        <end position="657"/>
    </location>
</feature>
<keyword evidence="6" id="KW-0012">Acyltransferase</keyword>
<dbReference type="InterPro" id="IPR051215">
    <property type="entry name" value="GRE"/>
</dbReference>
<dbReference type="PROSITE" id="PS51554">
    <property type="entry name" value="PFL"/>
    <property type="match status" value="1"/>
</dbReference>
<gene>
    <name evidence="6" type="ORF">L21SP4_00415</name>
</gene>
<organism evidence="6 7">
    <name type="scientific">Kiritimatiella glycovorans</name>
    <dbReference type="NCBI Taxonomy" id="1307763"/>
    <lineage>
        <taxon>Bacteria</taxon>
        <taxon>Pseudomonadati</taxon>
        <taxon>Kiritimatiellota</taxon>
        <taxon>Kiritimatiellia</taxon>
        <taxon>Kiritimatiellales</taxon>
        <taxon>Kiritimatiellaceae</taxon>
        <taxon>Kiritimatiella</taxon>
    </lineage>
</organism>
<protein>
    <submittedName>
        <fullName evidence="6">Pyruvate formate-lyase</fullName>
        <ecNumber evidence="6">2.3.1.54</ecNumber>
    </submittedName>
</protein>
<dbReference type="SUPFAM" id="SSF51998">
    <property type="entry name" value="PFL-like glycyl radical enzymes"/>
    <property type="match status" value="1"/>
</dbReference>
<dbReference type="GO" id="GO:0008861">
    <property type="term" value="F:formate C-acetyltransferase activity"/>
    <property type="evidence" value="ECO:0007669"/>
    <property type="project" value="UniProtKB-EC"/>
</dbReference>
<accession>A0A0G3EFV4</accession>
<feature type="domain" description="Glycine radical" evidence="4">
    <location>
        <begin position="664"/>
        <end position="779"/>
    </location>
</feature>
<dbReference type="GO" id="GO:0016829">
    <property type="term" value="F:lyase activity"/>
    <property type="evidence" value="ECO:0007669"/>
    <property type="project" value="UniProtKB-KW"/>
</dbReference>
<dbReference type="Gene3D" id="3.20.70.20">
    <property type="match status" value="1"/>
</dbReference>
<evidence type="ECO:0000259" key="5">
    <source>
        <dbReference type="PROSITE" id="PS51554"/>
    </source>
</evidence>
<keyword evidence="6" id="KW-0670">Pyruvate</keyword>
<dbReference type="AlphaFoldDB" id="A0A0G3EFV4"/>
<reference evidence="6 7" key="2">
    <citation type="journal article" date="2016" name="ISME J.">
        <title>Characterization of the first cultured representative of Verrucomicrobia subdivision 5 indicates the proposal of a novel phylum.</title>
        <authorList>
            <person name="Spring S."/>
            <person name="Bunk B."/>
            <person name="Sproer C."/>
            <person name="Schumann P."/>
            <person name="Rohde M."/>
            <person name="Tindall B.J."/>
            <person name="Klenk H.P."/>
        </authorList>
    </citation>
    <scope>NUCLEOTIDE SEQUENCE [LARGE SCALE GENOMIC DNA]</scope>
    <source>
        <strain evidence="6 7">L21-Fru-AB</strain>
    </source>
</reference>
<evidence type="ECO:0000256" key="1">
    <source>
        <dbReference type="ARBA" id="ARBA00022818"/>
    </source>
</evidence>
<proteinExistence type="predicted"/>